<dbReference type="PANTHER" id="PTHR33099">
    <property type="entry name" value="FE2OG DIOXYGENASE DOMAIN-CONTAINING PROTEIN"/>
    <property type="match status" value="1"/>
</dbReference>
<comment type="caution">
    <text evidence="3">The sequence shown here is derived from an EMBL/GenBank/DDBJ whole genome shotgun (WGS) entry which is preliminary data.</text>
</comment>
<evidence type="ECO:0000256" key="1">
    <source>
        <dbReference type="RuleBase" id="RU003682"/>
    </source>
</evidence>
<reference evidence="3" key="1">
    <citation type="submission" date="2020-11" db="EMBL/GenBank/DDBJ databases">
        <authorList>
            <consortium name="DOE Joint Genome Institute"/>
            <person name="Ahrendt S."/>
            <person name="Riley R."/>
            <person name="Andreopoulos W."/>
            <person name="Labutti K."/>
            <person name="Pangilinan J."/>
            <person name="Ruiz-Duenas F.J."/>
            <person name="Barrasa J.M."/>
            <person name="Sanchez-Garcia M."/>
            <person name="Camarero S."/>
            <person name="Miyauchi S."/>
            <person name="Serrano A."/>
            <person name="Linde D."/>
            <person name="Babiker R."/>
            <person name="Drula E."/>
            <person name="Ayuso-Fernandez I."/>
            <person name="Pacheco R."/>
            <person name="Padilla G."/>
            <person name="Ferreira P."/>
            <person name="Barriuso J."/>
            <person name="Kellner H."/>
            <person name="Castanera R."/>
            <person name="Alfaro M."/>
            <person name="Ramirez L."/>
            <person name="Pisabarro A.G."/>
            <person name="Kuo A."/>
            <person name="Tritt A."/>
            <person name="Lipzen A."/>
            <person name="He G."/>
            <person name="Yan M."/>
            <person name="Ng V."/>
            <person name="Cullen D."/>
            <person name="Martin F."/>
            <person name="Rosso M.-N."/>
            <person name="Henrissat B."/>
            <person name="Hibbett D."/>
            <person name="Martinez A.T."/>
            <person name="Grigoriev I.V."/>
        </authorList>
    </citation>
    <scope>NUCLEOTIDE SEQUENCE</scope>
    <source>
        <strain evidence="3">CIRM-BRFM 674</strain>
    </source>
</reference>
<keyword evidence="1" id="KW-0560">Oxidoreductase</keyword>
<dbReference type="GO" id="GO:0016491">
    <property type="term" value="F:oxidoreductase activity"/>
    <property type="evidence" value="ECO:0007669"/>
    <property type="project" value="UniProtKB-KW"/>
</dbReference>
<keyword evidence="1" id="KW-0408">Iron</keyword>
<organism evidence="3 4">
    <name type="scientific">Pholiota conissans</name>
    <dbReference type="NCBI Taxonomy" id="109636"/>
    <lineage>
        <taxon>Eukaryota</taxon>
        <taxon>Fungi</taxon>
        <taxon>Dikarya</taxon>
        <taxon>Basidiomycota</taxon>
        <taxon>Agaricomycotina</taxon>
        <taxon>Agaricomycetes</taxon>
        <taxon>Agaricomycetidae</taxon>
        <taxon>Agaricales</taxon>
        <taxon>Agaricineae</taxon>
        <taxon>Strophariaceae</taxon>
        <taxon>Pholiota</taxon>
    </lineage>
</organism>
<dbReference type="InterPro" id="IPR005123">
    <property type="entry name" value="Oxoglu/Fe-dep_dioxygenase_dom"/>
</dbReference>
<comment type="similarity">
    <text evidence="1">Belongs to the iron/ascorbate-dependent oxidoreductase family.</text>
</comment>
<proteinExistence type="inferred from homology"/>
<name>A0A9P5ZAD6_9AGAR</name>
<evidence type="ECO:0000259" key="2">
    <source>
        <dbReference type="PROSITE" id="PS51471"/>
    </source>
</evidence>
<dbReference type="InterPro" id="IPR044862">
    <property type="entry name" value="Pro_4_hyd_alph_FE2OG_OXY"/>
</dbReference>
<dbReference type="OrthoDB" id="27483at2759"/>
<evidence type="ECO:0000313" key="3">
    <source>
        <dbReference type="EMBL" id="KAF9483538.1"/>
    </source>
</evidence>
<gene>
    <name evidence="3" type="ORF">BDN70DRAFT_289522</name>
</gene>
<protein>
    <recommendedName>
        <fullName evidence="2">Fe2OG dioxygenase domain-containing protein</fullName>
    </recommendedName>
</protein>
<dbReference type="Pfam" id="PF13640">
    <property type="entry name" value="2OG-FeII_Oxy_3"/>
    <property type="match status" value="1"/>
</dbReference>
<evidence type="ECO:0000313" key="4">
    <source>
        <dbReference type="Proteomes" id="UP000807469"/>
    </source>
</evidence>
<dbReference type="GO" id="GO:0046872">
    <property type="term" value="F:metal ion binding"/>
    <property type="evidence" value="ECO:0007669"/>
    <property type="project" value="UniProtKB-KW"/>
</dbReference>
<sequence length="426" mass="47378">MAESEQPSEQEYPTLKAVQAAFKKVVNVPPYCTGTVALELPQSLLFYRSQDEARFIDFANPTEDQLKALADACSPASFGRNQENVLDENYRKAGKMDAADLCTQFSPWNSGVLKTVVDSLFRSNNKSIADVEVELYKLNVYGPGSFFKPHVDTPRSDTMFGSLVVVLPTPHAGGSLSFRHLGIEYVFDSAASVADSSSDTPHAAFAAFFSDVEHEVAEVTSGYRVTLTYNLYHATRNVDVDSVRVTQPQNVDAVKSVLASFVSNPKFLCEGGLLVFGLCYDYPFNRNSTNLSNFSQRLKGIDAVIMDVCNALGLEASIMALYHGNDEDIHFFVNCFVFLPDYQTDDDLGYYLRYNYDVIVGHDEGSEPYESYDDEEEGVDVVWATPMDNRNTFKDPYISYGNEASLEYAYGKICLVVPIKSAEERV</sequence>
<keyword evidence="4" id="KW-1185">Reference proteome</keyword>
<dbReference type="Gene3D" id="2.60.120.620">
    <property type="entry name" value="q2cbj1_9rhob like domain"/>
    <property type="match status" value="1"/>
</dbReference>
<dbReference type="EMBL" id="MU155152">
    <property type="protein sequence ID" value="KAF9483538.1"/>
    <property type="molecule type" value="Genomic_DNA"/>
</dbReference>
<dbReference type="Proteomes" id="UP000807469">
    <property type="component" value="Unassembled WGS sequence"/>
</dbReference>
<keyword evidence="1" id="KW-0479">Metal-binding</keyword>
<feature type="domain" description="Fe2OG dioxygenase" evidence="2">
    <location>
        <begin position="130"/>
        <end position="233"/>
    </location>
</feature>
<accession>A0A9P5ZAD6</accession>
<dbReference type="PANTHER" id="PTHR33099:SF7">
    <property type="entry name" value="MYND-TYPE DOMAIN-CONTAINING PROTEIN"/>
    <property type="match status" value="1"/>
</dbReference>
<dbReference type="AlphaFoldDB" id="A0A9P5ZAD6"/>
<dbReference type="PROSITE" id="PS51471">
    <property type="entry name" value="FE2OG_OXY"/>
    <property type="match status" value="1"/>
</dbReference>